<dbReference type="InterPro" id="IPR032389">
    <property type="entry name" value="GspB_C"/>
</dbReference>
<evidence type="ECO:0000313" key="5">
    <source>
        <dbReference type="Proteomes" id="UP000321039"/>
    </source>
</evidence>
<dbReference type="Pfam" id="PF16537">
    <property type="entry name" value="T2SSB"/>
    <property type="match status" value="1"/>
</dbReference>
<feature type="compositionally biased region" description="Low complexity" evidence="1">
    <location>
        <begin position="94"/>
        <end position="114"/>
    </location>
</feature>
<name>A0A5C8ZR61_9GAMM</name>
<keyword evidence="2" id="KW-0812">Transmembrane</keyword>
<dbReference type="AlphaFoldDB" id="A0A5C8ZR61"/>
<gene>
    <name evidence="4" type="ORF">FV139_18320</name>
</gene>
<evidence type="ECO:0000256" key="2">
    <source>
        <dbReference type="SAM" id="Phobius"/>
    </source>
</evidence>
<dbReference type="Proteomes" id="UP000321039">
    <property type="component" value="Unassembled WGS sequence"/>
</dbReference>
<evidence type="ECO:0000256" key="1">
    <source>
        <dbReference type="SAM" id="MobiDB-lite"/>
    </source>
</evidence>
<dbReference type="GO" id="GO:0015627">
    <property type="term" value="C:type II protein secretion system complex"/>
    <property type="evidence" value="ECO:0007669"/>
    <property type="project" value="InterPro"/>
</dbReference>
<feature type="transmembrane region" description="Helical" evidence="2">
    <location>
        <begin position="43"/>
        <end position="60"/>
    </location>
</feature>
<evidence type="ECO:0000313" key="4">
    <source>
        <dbReference type="EMBL" id="TXS90219.1"/>
    </source>
</evidence>
<proteinExistence type="predicted"/>
<dbReference type="EMBL" id="VRZA01000008">
    <property type="protein sequence ID" value="TXS90219.1"/>
    <property type="molecule type" value="Genomic_DNA"/>
</dbReference>
<keyword evidence="2" id="KW-1133">Transmembrane helix</keyword>
<feature type="compositionally biased region" description="Pro residues" evidence="1">
    <location>
        <begin position="76"/>
        <end position="93"/>
    </location>
</feature>
<feature type="region of interest" description="Disordered" evidence="1">
    <location>
        <begin position="68"/>
        <end position="114"/>
    </location>
</feature>
<keyword evidence="5" id="KW-1185">Reference proteome</keyword>
<sequence>MSLILDAINRSQRERANPGEVPGVATVHYAEATVAPSAWRQGLIGLALILVLVGVAWFLLRPAPDVPPQAVQPQAVQPPQPQPEPQAPVPPAPAQTVSTPPTVDTPAPATAPEPSAEVSALYAGAGDGEDEARDEVVEATAQAAATAPIGSTVVTPRPAVKNAPPAAVSEEPLDVEELVARARAEMRNASLQEHPAPFLSELSQQRKDAIPTLLYSQHDYRGDGGRSTVMINGKSVAAGQPVGKGVKVDEILPDSVVLSFGGEQFRLKALNSWVNL</sequence>
<reference evidence="4 5" key="1">
    <citation type="submission" date="2019-08" db="EMBL/GenBank/DDBJ databases">
        <title>Parahaliea maris sp. nov., isolated from the surface seawater.</title>
        <authorList>
            <person name="Liu Y."/>
        </authorList>
    </citation>
    <scope>NUCLEOTIDE SEQUENCE [LARGE SCALE GENOMIC DNA]</scope>
    <source>
        <strain evidence="4 5">HSLHS9</strain>
    </source>
</reference>
<dbReference type="RefSeq" id="WP_148069934.1">
    <property type="nucleotide sequence ID" value="NZ_VRZA01000008.1"/>
</dbReference>
<organism evidence="4 5">
    <name type="scientific">Parahaliea maris</name>
    <dbReference type="NCBI Taxonomy" id="2716870"/>
    <lineage>
        <taxon>Bacteria</taxon>
        <taxon>Pseudomonadati</taxon>
        <taxon>Pseudomonadota</taxon>
        <taxon>Gammaproteobacteria</taxon>
        <taxon>Cellvibrionales</taxon>
        <taxon>Halieaceae</taxon>
        <taxon>Parahaliea</taxon>
    </lineage>
</organism>
<protein>
    <recommendedName>
        <fullName evidence="3">Type II secretion system protein GspB C-terminal domain-containing protein</fullName>
    </recommendedName>
</protein>
<comment type="caution">
    <text evidence="4">The sequence shown here is derived from an EMBL/GenBank/DDBJ whole genome shotgun (WGS) entry which is preliminary data.</text>
</comment>
<feature type="domain" description="Type II secretion system protein GspB C-terminal" evidence="3">
    <location>
        <begin position="210"/>
        <end position="269"/>
    </location>
</feature>
<keyword evidence="2" id="KW-0472">Membrane</keyword>
<evidence type="ECO:0000259" key="3">
    <source>
        <dbReference type="Pfam" id="PF16537"/>
    </source>
</evidence>
<accession>A0A5C8ZR61</accession>